<dbReference type="PROSITE" id="PS50109">
    <property type="entry name" value="HIS_KIN"/>
    <property type="match status" value="1"/>
</dbReference>
<dbReference type="GO" id="GO:0000155">
    <property type="term" value="F:phosphorelay sensor kinase activity"/>
    <property type="evidence" value="ECO:0007669"/>
    <property type="project" value="InterPro"/>
</dbReference>
<dbReference type="SUPFAM" id="SSF52172">
    <property type="entry name" value="CheY-like"/>
    <property type="match status" value="1"/>
</dbReference>
<sequence length="380" mass="43325">MYKVLIVDDSLVNISLMQEILSDEYDIDSVLSAKEALQKVEEEQFDIILLDISMPEMDGYDVIKILKSNDKTKDIPVIFVSALSENADEIKGLELGAVDYITKPVINSLVKARVATHIQLSEQKKELSQYKNYLEHKVEEEISKRKEQEKVLFQQSKLAAMGEMMDAVAHQWTQPLSLIGLRTSMLASDYEYGEVDLEYLKDFELNISEQIQHMSETLNEFRSFFRPNKKTEKFDVKSMINSALHLLADELMKNTIEVCVNEVDKFEINGIENEMKHLVLNIINNAKDAFNEKDIKNRKIQINILKDKKHKKIEIIDNAGGIPEDIIDDIFKANVTTKEEGKGTGIGLYMTDQIAQKHNGTLKAVNVLNGAKFILELPLN</sequence>
<dbReference type="SUPFAM" id="SSF55874">
    <property type="entry name" value="ATPase domain of HSP90 chaperone/DNA topoisomerase II/histidine kinase"/>
    <property type="match status" value="1"/>
</dbReference>
<dbReference type="InterPro" id="IPR011006">
    <property type="entry name" value="CheY-like_superfamily"/>
</dbReference>
<dbReference type="RefSeq" id="WP_152308209.1">
    <property type="nucleotide sequence ID" value="NZ_CP043617.1"/>
</dbReference>
<dbReference type="EMBL" id="CP043617">
    <property type="protein sequence ID" value="QFR50261.1"/>
    <property type="molecule type" value="Genomic_DNA"/>
</dbReference>
<dbReference type="Gene3D" id="3.30.565.10">
    <property type="entry name" value="Histidine kinase-like ATPase, C-terminal domain"/>
    <property type="match status" value="1"/>
</dbReference>
<evidence type="ECO:0000313" key="7">
    <source>
        <dbReference type="EMBL" id="QFR50261.1"/>
    </source>
</evidence>
<gene>
    <name evidence="7" type="ORF">FJR48_11175</name>
</gene>
<dbReference type="AlphaFoldDB" id="A0A5P8P3S2"/>
<feature type="modified residue" description="4-aspartylphosphate" evidence="4">
    <location>
        <position position="51"/>
    </location>
</feature>
<dbReference type="SMART" id="SM00387">
    <property type="entry name" value="HATPase_c"/>
    <property type="match status" value="1"/>
</dbReference>
<feature type="domain" description="Histidine kinase" evidence="5">
    <location>
        <begin position="167"/>
        <end position="380"/>
    </location>
</feature>
<protein>
    <recommendedName>
        <fullName evidence="2">histidine kinase</fullName>
        <ecNumber evidence="2">2.7.13.3</ecNumber>
    </recommendedName>
</protein>
<dbReference type="SMART" id="SM00448">
    <property type="entry name" value="REC"/>
    <property type="match status" value="1"/>
</dbReference>
<evidence type="ECO:0000256" key="2">
    <source>
        <dbReference type="ARBA" id="ARBA00012438"/>
    </source>
</evidence>
<accession>A0A5P8P3S2</accession>
<dbReference type="KEGG" id="sulg:FJR48_11175"/>
<dbReference type="PROSITE" id="PS50110">
    <property type="entry name" value="RESPONSE_REGULATORY"/>
    <property type="match status" value="1"/>
</dbReference>
<dbReference type="Pfam" id="PF00072">
    <property type="entry name" value="Response_reg"/>
    <property type="match status" value="1"/>
</dbReference>
<dbReference type="InterPro" id="IPR004358">
    <property type="entry name" value="Sig_transdc_His_kin-like_C"/>
</dbReference>
<dbReference type="Proteomes" id="UP000326944">
    <property type="component" value="Chromosome"/>
</dbReference>
<dbReference type="PRINTS" id="PR00344">
    <property type="entry name" value="BCTRLSENSOR"/>
</dbReference>
<evidence type="ECO:0000313" key="8">
    <source>
        <dbReference type="Proteomes" id="UP000326944"/>
    </source>
</evidence>
<dbReference type="InterPro" id="IPR003594">
    <property type="entry name" value="HATPase_dom"/>
</dbReference>
<evidence type="ECO:0000256" key="4">
    <source>
        <dbReference type="PROSITE-ProRule" id="PRU00169"/>
    </source>
</evidence>
<keyword evidence="7" id="KW-0808">Transferase</keyword>
<dbReference type="CDD" id="cd00082">
    <property type="entry name" value="HisKA"/>
    <property type="match status" value="1"/>
</dbReference>
<keyword evidence="7" id="KW-0418">Kinase</keyword>
<dbReference type="InterPro" id="IPR036097">
    <property type="entry name" value="HisK_dim/P_sf"/>
</dbReference>
<dbReference type="InterPro" id="IPR036890">
    <property type="entry name" value="HATPase_C_sf"/>
</dbReference>
<dbReference type="Gene3D" id="1.10.287.130">
    <property type="match status" value="1"/>
</dbReference>
<dbReference type="PANTHER" id="PTHR43547">
    <property type="entry name" value="TWO-COMPONENT HISTIDINE KINASE"/>
    <property type="match status" value="1"/>
</dbReference>
<dbReference type="InterPro" id="IPR003661">
    <property type="entry name" value="HisK_dim/P_dom"/>
</dbReference>
<dbReference type="SUPFAM" id="SSF47384">
    <property type="entry name" value="Homodimeric domain of signal transducing histidine kinase"/>
    <property type="match status" value="1"/>
</dbReference>
<dbReference type="EC" id="2.7.13.3" evidence="2"/>
<reference evidence="7 8" key="1">
    <citation type="submission" date="2019-09" db="EMBL/GenBank/DDBJ databases">
        <title>Sulfurimonas gotlandica sp. nov., a chemoautotrophic and psychrotolerant epsilonproteobacterium isolated from a pelagic redoxcline, and an emended description of the genus Sulfurimonas.</title>
        <authorList>
            <person name="Wang S."/>
            <person name="Jiang L."/>
            <person name="Shao S."/>
        </authorList>
    </citation>
    <scope>NUCLEOTIDE SEQUENCE [LARGE SCALE GENOMIC DNA]</scope>
    <source>
        <strain evidence="7 8">GYSZ_1</strain>
    </source>
</reference>
<dbReference type="InterPro" id="IPR005467">
    <property type="entry name" value="His_kinase_dom"/>
</dbReference>
<dbReference type="OrthoDB" id="9787818at2"/>
<dbReference type="PANTHER" id="PTHR43547:SF2">
    <property type="entry name" value="HYBRID SIGNAL TRANSDUCTION HISTIDINE KINASE C"/>
    <property type="match status" value="1"/>
</dbReference>
<keyword evidence="3 4" id="KW-0597">Phosphoprotein</keyword>
<evidence type="ECO:0000259" key="6">
    <source>
        <dbReference type="PROSITE" id="PS50110"/>
    </source>
</evidence>
<evidence type="ECO:0000256" key="1">
    <source>
        <dbReference type="ARBA" id="ARBA00000085"/>
    </source>
</evidence>
<evidence type="ECO:0000256" key="3">
    <source>
        <dbReference type="ARBA" id="ARBA00022553"/>
    </source>
</evidence>
<organism evidence="7 8">
    <name type="scientific">Sulfurimonas lithotrophica</name>
    <dbReference type="NCBI Taxonomy" id="2590022"/>
    <lineage>
        <taxon>Bacteria</taxon>
        <taxon>Pseudomonadati</taxon>
        <taxon>Campylobacterota</taxon>
        <taxon>Epsilonproteobacteria</taxon>
        <taxon>Campylobacterales</taxon>
        <taxon>Sulfurimonadaceae</taxon>
        <taxon>Sulfurimonas</taxon>
    </lineage>
</organism>
<evidence type="ECO:0000259" key="5">
    <source>
        <dbReference type="PROSITE" id="PS50109"/>
    </source>
</evidence>
<dbReference type="Pfam" id="PF02518">
    <property type="entry name" value="HATPase_c"/>
    <property type="match status" value="1"/>
</dbReference>
<feature type="domain" description="Response regulatory" evidence="6">
    <location>
        <begin position="3"/>
        <end position="118"/>
    </location>
</feature>
<name>A0A5P8P3S2_9BACT</name>
<comment type="catalytic activity">
    <reaction evidence="1">
        <text>ATP + protein L-histidine = ADP + protein N-phospho-L-histidine.</text>
        <dbReference type="EC" id="2.7.13.3"/>
    </reaction>
</comment>
<keyword evidence="8" id="KW-1185">Reference proteome</keyword>
<proteinExistence type="predicted"/>
<dbReference type="InterPro" id="IPR001789">
    <property type="entry name" value="Sig_transdc_resp-reg_receiver"/>
</dbReference>
<dbReference type="Gene3D" id="3.40.50.2300">
    <property type="match status" value="1"/>
</dbReference>